<organism evidence="1 2">
    <name type="scientific">Geospiza parvula</name>
    <name type="common">Small tree-finch</name>
    <name type="synonym">Camarhynchus parvulus</name>
    <dbReference type="NCBI Taxonomy" id="87175"/>
    <lineage>
        <taxon>Eukaryota</taxon>
        <taxon>Metazoa</taxon>
        <taxon>Chordata</taxon>
        <taxon>Craniata</taxon>
        <taxon>Vertebrata</taxon>
        <taxon>Euteleostomi</taxon>
        <taxon>Archelosauria</taxon>
        <taxon>Archosauria</taxon>
        <taxon>Dinosauria</taxon>
        <taxon>Saurischia</taxon>
        <taxon>Theropoda</taxon>
        <taxon>Coelurosauria</taxon>
        <taxon>Aves</taxon>
        <taxon>Neognathae</taxon>
        <taxon>Neoaves</taxon>
        <taxon>Telluraves</taxon>
        <taxon>Australaves</taxon>
        <taxon>Passeriformes</taxon>
        <taxon>Thraupidae</taxon>
        <taxon>Camarhynchus</taxon>
    </lineage>
</organism>
<sequence length="155" mass="16812">MVENPKSFKMPPHRAMCMSPSLPGWAKSLLPALPALCAWSAHDHYFSSASRGPESSAKGLTKEASPPSSFIADFPFFTMGSIEVSVTELCSQTDPTANSCCMKDLIWNGWDQVEITLSGEDGFGMDISDTEAEKSKCLQAVADYTAAKKTVCYQK</sequence>
<evidence type="ECO:0000313" key="2">
    <source>
        <dbReference type="Proteomes" id="UP000694382"/>
    </source>
</evidence>
<proteinExistence type="predicted"/>
<dbReference type="InterPro" id="IPR036736">
    <property type="entry name" value="ACP-like_sf"/>
</dbReference>
<evidence type="ECO:0000313" key="1">
    <source>
        <dbReference type="Ensembl" id="ENSCPVP00000002740.1"/>
    </source>
</evidence>
<protein>
    <submittedName>
        <fullName evidence="1">Uncharacterized protein</fullName>
    </submittedName>
</protein>
<dbReference type="Ensembl" id="ENSCPVT00000002849.2">
    <property type="protein sequence ID" value="ENSCPVP00000002740.1"/>
    <property type="gene ID" value="ENSCPVG00000002022.2"/>
</dbReference>
<reference evidence="1" key="3">
    <citation type="submission" date="2025-09" db="UniProtKB">
        <authorList>
            <consortium name="Ensembl"/>
        </authorList>
    </citation>
    <scope>IDENTIFICATION</scope>
</reference>
<reference evidence="1" key="2">
    <citation type="submission" date="2025-08" db="UniProtKB">
        <authorList>
            <consortium name="Ensembl"/>
        </authorList>
    </citation>
    <scope>IDENTIFICATION</scope>
</reference>
<dbReference type="Proteomes" id="UP000694382">
    <property type="component" value="Chromosome 3"/>
</dbReference>
<accession>A0A8C3Q4F3</accession>
<dbReference type="Gene3D" id="1.10.1200.10">
    <property type="entry name" value="ACP-like"/>
    <property type="match status" value="1"/>
</dbReference>
<keyword evidence="2" id="KW-1185">Reference proteome</keyword>
<dbReference type="AlphaFoldDB" id="A0A8C3Q4F3"/>
<name>A0A8C3Q4F3_GEOPR</name>
<reference evidence="1" key="1">
    <citation type="submission" date="2020-02" db="EMBL/GenBank/DDBJ databases">
        <authorList>
            <person name="Enbody D E."/>
            <person name="Pettersson E M."/>
        </authorList>
    </citation>
    <scope>NUCLEOTIDE SEQUENCE [LARGE SCALE GENOMIC DNA]</scope>
</reference>